<feature type="region of interest" description="Disordered" evidence="1">
    <location>
        <begin position="442"/>
        <end position="483"/>
    </location>
</feature>
<reference evidence="2 3" key="1">
    <citation type="journal article" date="2020" name="G3 (Bethesda)">
        <title>Draft Genome of the Common Snapping Turtle, Chelydra serpentina, a Model for Phenotypic Plasticity in Reptiles.</title>
        <authorList>
            <person name="Das D."/>
            <person name="Singh S.K."/>
            <person name="Bierstedt J."/>
            <person name="Erickson A."/>
            <person name="Galli G.L.J."/>
            <person name="Crossley D.A. 2nd"/>
            <person name="Rhen T."/>
        </authorList>
    </citation>
    <scope>NUCLEOTIDE SEQUENCE [LARGE SCALE GENOMIC DNA]</scope>
    <source>
        <strain evidence="2">KW</strain>
    </source>
</reference>
<dbReference type="AlphaFoldDB" id="A0A8T1SGJ9"/>
<dbReference type="GO" id="GO:0005198">
    <property type="term" value="F:structural molecule activity"/>
    <property type="evidence" value="ECO:0007669"/>
    <property type="project" value="InterPro"/>
</dbReference>
<proteinExistence type="predicted"/>
<feature type="region of interest" description="Disordered" evidence="1">
    <location>
        <begin position="1"/>
        <end position="26"/>
    </location>
</feature>
<comment type="caution">
    <text evidence="2">The sequence shown here is derived from an EMBL/GenBank/DDBJ whole genome shotgun (WGS) entry which is preliminary data.</text>
</comment>
<evidence type="ECO:0000256" key="1">
    <source>
        <dbReference type="SAM" id="MobiDB-lite"/>
    </source>
</evidence>
<feature type="compositionally biased region" description="Basic and acidic residues" evidence="1">
    <location>
        <begin position="472"/>
        <end position="483"/>
    </location>
</feature>
<feature type="compositionally biased region" description="Basic and acidic residues" evidence="1">
    <location>
        <begin position="109"/>
        <end position="120"/>
    </location>
</feature>
<evidence type="ECO:0000313" key="3">
    <source>
        <dbReference type="Proteomes" id="UP000765507"/>
    </source>
</evidence>
<feature type="compositionally biased region" description="Polar residues" evidence="1">
    <location>
        <begin position="285"/>
        <end position="296"/>
    </location>
</feature>
<dbReference type="EMBL" id="JAHGAV010000231">
    <property type="protein sequence ID" value="KAG6928031.1"/>
    <property type="molecule type" value="Genomic_DNA"/>
</dbReference>
<name>A0A8T1SGJ9_CHESE</name>
<gene>
    <name evidence="2" type="primary">LAD1</name>
    <name evidence="2" type="ORF">G0U57_008866</name>
</gene>
<dbReference type="Proteomes" id="UP000765507">
    <property type="component" value="Unassembled WGS sequence"/>
</dbReference>
<dbReference type="PANTHER" id="PTHR12392:SF0">
    <property type="entry name" value="LADININ-1"/>
    <property type="match status" value="1"/>
</dbReference>
<feature type="compositionally biased region" description="Basic and acidic residues" evidence="1">
    <location>
        <begin position="156"/>
        <end position="175"/>
    </location>
</feature>
<dbReference type="OrthoDB" id="9948606at2759"/>
<dbReference type="InterPro" id="IPR017404">
    <property type="entry name" value="Ladinin_1"/>
</dbReference>
<protein>
    <submittedName>
        <fullName evidence="2">Ladinin 1</fullName>
    </submittedName>
</protein>
<accession>A0A8T1SGJ9</accession>
<dbReference type="PANTHER" id="PTHR12392">
    <property type="entry name" value="LADININ 1"/>
    <property type="match status" value="1"/>
</dbReference>
<organism evidence="2 3">
    <name type="scientific">Chelydra serpentina</name>
    <name type="common">Snapping turtle</name>
    <name type="synonym">Testudo serpentina</name>
    <dbReference type="NCBI Taxonomy" id="8475"/>
    <lineage>
        <taxon>Eukaryota</taxon>
        <taxon>Metazoa</taxon>
        <taxon>Chordata</taxon>
        <taxon>Craniata</taxon>
        <taxon>Vertebrata</taxon>
        <taxon>Euteleostomi</taxon>
        <taxon>Archelosauria</taxon>
        <taxon>Testudinata</taxon>
        <taxon>Testudines</taxon>
        <taxon>Cryptodira</taxon>
        <taxon>Durocryptodira</taxon>
        <taxon>Americhelydia</taxon>
        <taxon>Chelydroidea</taxon>
        <taxon>Chelydridae</taxon>
        <taxon>Chelydra</taxon>
    </lineage>
</organism>
<feature type="non-terminal residue" evidence="2">
    <location>
        <position position="483"/>
    </location>
</feature>
<evidence type="ECO:0000313" key="2">
    <source>
        <dbReference type="EMBL" id="KAG6928031.1"/>
    </source>
</evidence>
<sequence length="483" mass="53453">RVKVYSEGAGAPFPVPLGASDRRPAGAGDLCRGGFEPVDVWGSFPPSLKAGMSVNRKNWSALSSLARQRTLEDEEEQARERRRRDRNLSSTTDVEDEALCPVQDPTTQDLERLRRLKEAEPPAAAMAEKEIAEQKLTSVLRPQEIRRQRWQVESSENLRKEKEQPENCKEPDRGVSRLQAAPCQGSARDGKVLAGEQHQGVAQEPTGPKTEQCQESTLEQKVLVGEQHQGSVQDEKDPIADEPLKEPEVTGAQPRGSAQERKDQSHLEVKVFSRGGSRIELKPDSQVTHPSSQQDTARIPPRPQEAAGSPTTQDRPEGSSVASPTQVIYSSSFKRISPRTLSFRVISRKDKEENAFIRSASVRLPANSVRIEEKLEKYTSAVQRSEVKSPVSMPRGFLPSSEGVASKRSIFEASAPSKADPAPVRKENLKLPGVVTSRINLWISRTQEPSQDRRVKDAGRTDSAAKRSLWAKRPDDSSSDTRL</sequence>
<keyword evidence="3" id="KW-1185">Reference proteome</keyword>
<feature type="compositionally biased region" description="Basic and acidic residues" evidence="1">
    <location>
        <begin position="450"/>
        <end position="465"/>
    </location>
</feature>
<feature type="compositionally biased region" description="Basic and acidic residues" evidence="1">
    <location>
        <begin position="258"/>
        <end position="283"/>
    </location>
</feature>
<feature type="compositionally biased region" description="Polar residues" evidence="1">
    <location>
        <begin position="209"/>
        <end position="219"/>
    </location>
</feature>
<feature type="compositionally biased region" description="Basic and acidic residues" evidence="1">
    <location>
        <begin position="233"/>
        <end position="248"/>
    </location>
</feature>
<feature type="region of interest" description="Disordered" evidence="1">
    <location>
        <begin position="64"/>
        <end position="328"/>
    </location>
</feature>